<dbReference type="Gene3D" id="3.60.10.10">
    <property type="entry name" value="Endonuclease/exonuclease/phosphatase"/>
    <property type="match status" value="1"/>
</dbReference>
<evidence type="ECO:0000313" key="2">
    <source>
        <dbReference type="Proteomes" id="UP001454036"/>
    </source>
</evidence>
<dbReference type="SUPFAM" id="SSF56219">
    <property type="entry name" value="DNase I-like"/>
    <property type="match status" value="1"/>
</dbReference>
<dbReference type="AlphaFoldDB" id="A0AAV3R351"/>
<protein>
    <submittedName>
        <fullName evidence="1">Uncharacterized protein</fullName>
    </submittedName>
</protein>
<reference evidence="1 2" key="1">
    <citation type="submission" date="2024-01" db="EMBL/GenBank/DDBJ databases">
        <title>The complete chloroplast genome sequence of Lithospermum erythrorhizon: insights into the phylogenetic relationship among Boraginaceae species and the maternal lineages of purple gromwells.</title>
        <authorList>
            <person name="Okada T."/>
            <person name="Watanabe K."/>
        </authorList>
    </citation>
    <scope>NUCLEOTIDE SEQUENCE [LARGE SCALE GENOMIC DNA]</scope>
</reference>
<accession>A0AAV3R351</accession>
<dbReference type="EMBL" id="BAABME010006959">
    <property type="protein sequence ID" value="GAA0169741.1"/>
    <property type="molecule type" value="Genomic_DNA"/>
</dbReference>
<name>A0AAV3R351_LITER</name>
<dbReference type="PANTHER" id="PTHR33710:SF71">
    <property type="entry name" value="ENDONUCLEASE_EXONUCLEASE_PHOSPHATASE DOMAIN-CONTAINING PROTEIN"/>
    <property type="match status" value="1"/>
</dbReference>
<dbReference type="InterPro" id="IPR036691">
    <property type="entry name" value="Endo/exonu/phosph_ase_sf"/>
</dbReference>
<evidence type="ECO:0000313" key="1">
    <source>
        <dbReference type="EMBL" id="GAA0169741.1"/>
    </source>
</evidence>
<dbReference type="PANTHER" id="PTHR33710">
    <property type="entry name" value="BNAC02G09200D PROTEIN"/>
    <property type="match status" value="1"/>
</dbReference>
<proteinExistence type="predicted"/>
<keyword evidence="2" id="KW-1185">Reference proteome</keyword>
<dbReference type="Proteomes" id="UP001454036">
    <property type="component" value="Unassembled WGS sequence"/>
</dbReference>
<gene>
    <name evidence="1" type="ORF">LIER_24155</name>
</gene>
<comment type="caution">
    <text evidence="1">The sequence shown here is derived from an EMBL/GenBank/DDBJ whole genome shotgun (WGS) entry which is preliminary data.</text>
</comment>
<sequence>MSDKILCWNIRGIGNSPSCRRIKALEKTYKFYLLFIQEPKIPSERLQKYIRNFNFKDGSSSFSNRIWIFWSVNYEVDIVIEAKYYLHVKITFATNVVPFYVTIGHVVSELGNRKELWEGLSNLVNDNLPWFVMGDLNCIVDLVEAMGCKSQKGFEDITNCISDCHLQDAGYIGSVFTWTNGSKFNCIVRHLARTGSDHAPLLIDCRGFSEASKSSFRFRNMWLHHQEFMQILKATLKQWNHDTFGNVFSKVEQAEDEVLREALQKSQADHLRCLAMEEEYWGQISGIRWIKEGDISTAVFHSFVKRRKKKNYIAGTDDTTTPTDAQLMDSIPRLVTQEDNAMLLAEAILEEVKVVVFSIDKHSAAGADGYNGLNQVDHAVCGQLLVLCDVEWGIVGGLHMLYKAMPAIAYNGGSMKVPSGVIDKMEKHFNKFLWGESKNWKTWSKVCKPYEKGGSKYEVTQGS</sequence>
<organism evidence="1 2">
    <name type="scientific">Lithospermum erythrorhizon</name>
    <name type="common">Purple gromwell</name>
    <name type="synonym">Lithospermum officinale var. erythrorhizon</name>
    <dbReference type="NCBI Taxonomy" id="34254"/>
    <lineage>
        <taxon>Eukaryota</taxon>
        <taxon>Viridiplantae</taxon>
        <taxon>Streptophyta</taxon>
        <taxon>Embryophyta</taxon>
        <taxon>Tracheophyta</taxon>
        <taxon>Spermatophyta</taxon>
        <taxon>Magnoliopsida</taxon>
        <taxon>eudicotyledons</taxon>
        <taxon>Gunneridae</taxon>
        <taxon>Pentapetalae</taxon>
        <taxon>asterids</taxon>
        <taxon>lamiids</taxon>
        <taxon>Boraginales</taxon>
        <taxon>Boraginaceae</taxon>
        <taxon>Boraginoideae</taxon>
        <taxon>Lithospermeae</taxon>
        <taxon>Lithospermum</taxon>
    </lineage>
</organism>